<accession>A0A848NRN0</accession>
<comment type="caution">
    <text evidence="2">The sequence shown here is derived from an EMBL/GenBank/DDBJ whole genome shotgun (WGS) entry which is preliminary data.</text>
</comment>
<evidence type="ECO:0000256" key="1">
    <source>
        <dbReference type="SAM" id="MobiDB-lite"/>
    </source>
</evidence>
<proteinExistence type="predicted"/>
<reference evidence="2 3" key="1">
    <citation type="submission" date="2020-04" db="EMBL/GenBank/DDBJ databases">
        <title>Achromobacter ruhlandii genome sequencing and assembly.</title>
        <authorList>
            <person name="Martins R.C.R."/>
            <person name="Perdigao-Neto L.V."/>
            <person name="Levin A.S.S."/>
            <person name="Costa S.F."/>
        </authorList>
    </citation>
    <scope>NUCLEOTIDE SEQUENCE [LARGE SCALE GENOMIC DNA]</scope>
    <source>
        <strain evidence="2 3">9035ralo</strain>
    </source>
</reference>
<dbReference type="AlphaFoldDB" id="A0A848NRN0"/>
<evidence type="ECO:0000313" key="2">
    <source>
        <dbReference type="EMBL" id="NMU93540.1"/>
    </source>
</evidence>
<feature type="region of interest" description="Disordered" evidence="1">
    <location>
        <begin position="1"/>
        <end position="22"/>
    </location>
</feature>
<name>A0A848NRN0_9BURK</name>
<dbReference type="EMBL" id="JABBZE010000702">
    <property type="protein sequence ID" value="NMU93540.1"/>
    <property type="molecule type" value="Genomic_DNA"/>
</dbReference>
<dbReference type="Proteomes" id="UP000542405">
    <property type="component" value="Unassembled WGS sequence"/>
</dbReference>
<sequence>MPGRWREETPCSDINSVPPGIGSETARVEGAACVTGLPSMSVKRTGPCAAAPDDHDNAADNALKAMGELIRRRGCGAVLALYFFTGRAS</sequence>
<organism evidence="2 3">
    <name type="scientific">Achromobacter ruhlandii</name>
    <dbReference type="NCBI Taxonomy" id="72557"/>
    <lineage>
        <taxon>Bacteria</taxon>
        <taxon>Pseudomonadati</taxon>
        <taxon>Pseudomonadota</taxon>
        <taxon>Betaproteobacteria</taxon>
        <taxon>Burkholderiales</taxon>
        <taxon>Alcaligenaceae</taxon>
        <taxon>Achromobacter</taxon>
    </lineage>
</organism>
<protein>
    <submittedName>
        <fullName evidence="2">Uncharacterized protein</fullName>
    </submittedName>
</protein>
<evidence type="ECO:0000313" key="3">
    <source>
        <dbReference type="Proteomes" id="UP000542405"/>
    </source>
</evidence>
<gene>
    <name evidence="2" type="ORF">HGQ98_29625</name>
</gene>